<gene>
    <name evidence="3" type="ORF">CUTER_08800</name>
</gene>
<keyword evidence="3" id="KW-0540">Nuclease</keyword>
<keyword evidence="4" id="KW-1185">Reference proteome</keyword>
<dbReference type="Pfam" id="PF13395">
    <property type="entry name" value="HNH_4"/>
    <property type="match status" value="1"/>
</dbReference>
<protein>
    <submittedName>
        <fullName evidence="3">HNH endonuclease</fullName>
    </submittedName>
</protein>
<dbReference type="EMBL" id="CP011546">
    <property type="protein sequence ID" value="AKK11740.1"/>
    <property type="molecule type" value="Genomic_DNA"/>
</dbReference>
<reference evidence="3 4" key="1">
    <citation type="journal article" date="2015" name="Genome Announc.">
        <title>Virulence Factor Genes Detected in the Complete Genome Sequence of Corynebacterium uterequi DSM 45634, Isolated from the Uterus of a Maiden Mare.</title>
        <authorList>
            <person name="Ruckert C."/>
            <person name="Kriete M."/>
            <person name="Jaenicke S."/>
            <person name="Winkler A."/>
            <person name="Tauch A."/>
        </authorList>
    </citation>
    <scope>NUCLEOTIDE SEQUENCE [LARGE SCALE GENOMIC DNA]</scope>
    <source>
        <strain evidence="3 4">DSM 45634</strain>
    </source>
</reference>
<evidence type="ECO:0000313" key="3">
    <source>
        <dbReference type="EMBL" id="AKK11740.1"/>
    </source>
</evidence>
<evidence type="ECO:0000259" key="2">
    <source>
        <dbReference type="Pfam" id="PF13395"/>
    </source>
</evidence>
<accession>A0A0G3HG67</accession>
<evidence type="ECO:0000313" key="4">
    <source>
        <dbReference type="Proteomes" id="UP000035548"/>
    </source>
</evidence>
<dbReference type="STRING" id="1072256.CUTER_08800"/>
<keyword evidence="3" id="KW-0378">Hydrolase</keyword>
<keyword evidence="3" id="KW-0255">Endonuclease</keyword>
<dbReference type="Gene3D" id="1.10.30.50">
    <property type="match status" value="1"/>
</dbReference>
<dbReference type="OrthoDB" id="9767994at2"/>
<proteinExistence type="predicted"/>
<evidence type="ECO:0000256" key="1">
    <source>
        <dbReference type="SAM" id="MobiDB-lite"/>
    </source>
</evidence>
<reference evidence="4" key="2">
    <citation type="submission" date="2015-05" db="EMBL/GenBank/DDBJ databases">
        <title>Complete genome sequence of Corynebacterium uterequi DSM 45634, isolated from the uterus of a maiden mare.</title>
        <authorList>
            <person name="Ruckert C."/>
            <person name="Albersmeier A."/>
            <person name="Winkler A."/>
            <person name="Tauch A."/>
        </authorList>
    </citation>
    <scope>NUCLEOTIDE SEQUENCE [LARGE SCALE GENOMIC DNA]</scope>
    <source>
        <strain evidence="4">DSM 45634</strain>
    </source>
</reference>
<dbReference type="RefSeq" id="WP_144412298.1">
    <property type="nucleotide sequence ID" value="NZ_CP011546.1"/>
</dbReference>
<organism evidence="3 4">
    <name type="scientific">Corynebacterium uterequi</name>
    <dbReference type="NCBI Taxonomy" id="1072256"/>
    <lineage>
        <taxon>Bacteria</taxon>
        <taxon>Bacillati</taxon>
        <taxon>Actinomycetota</taxon>
        <taxon>Actinomycetes</taxon>
        <taxon>Mycobacteriales</taxon>
        <taxon>Corynebacteriaceae</taxon>
        <taxon>Corynebacterium</taxon>
    </lineage>
</organism>
<feature type="domain" description="HNH nuclease" evidence="2">
    <location>
        <begin position="84"/>
        <end position="136"/>
    </location>
</feature>
<dbReference type="AlphaFoldDB" id="A0A0G3HG67"/>
<dbReference type="PATRIC" id="fig|1072256.5.peg.1740"/>
<dbReference type="InterPro" id="IPR003615">
    <property type="entry name" value="HNH_nuc"/>
</dbReference>
<dbReference type="Proteomes" id="UP000035548">
    <property type="component" value="Chromosome"/>
</dbReference>
<sequence length="217" mass="24314">MRECKECKTVKELECFSLLNKEKGYRRHVCRDCRNKARREKKIQNRLYDGARRAREKGKRVYPFTAEEWEKNLAVKYGVSPLECFYTGRPLQLDDPSAPGFLHLDHVKPLSASRSTHSINNVVPTSAEFNGWKSGKRAVVAVITAPEGLRGVKRWDGPVDDMGNPIVPVLTAWFSQDGKQLSKWTALKVKSVSRPIEDDNTGPLDAGTDNDGTLGAA</sequence>
<dbReference type="KEGG" id="cut:CUTER_08800"/>
<name>A0A0G3HG67_9CORY</name>
<dbReference type="GO" id="GO:0004519">
    <property type="term" value="F:endonuclease activity"/>
    <property type="evidence" value="ECO:0007669"/>
    <property type="project" value="UniProtKB-KW"/>
</dbReference>
<feature type="region of interest" description="Disordered" evidence="1">
    <location>
        <begin position="195"/>
        <end position="217"/>
    </location>
</feature>